<dbReference type="Proteomes" id="UP000281549">
    <property type="component" value="Unassembled WGS sequence"/>
</dbReference>
<reference evidence="2" key="1">
    <citation type="journal article" date="2018" name="Nat. Microbiol.">
        <title>Leveraging single-cell genomics to expand the fungal tree of life.</title>
        <authorList>
            <person name="Ahrendt S.R."/>
            <person name="Quandt C.A."/>
            <person name="Ciobanu D."/>
            <person name="Clum A."/>
            <person name="Salamov A."/>
            <person name="Andreopoulos B."/>
            <person name="Cheng J.F."/>
            <person name="Woyke T."/>
            <person name="Pelin A."/>
            <person name="Henrissat B."/>
            <person name="Reynolds N.K."/>
            <person name="Benny G.L."/>
            <person name="Smith M.E."/>
            <person name="James T.Y."/>
            <person name="Grigoriev I.V."/>
        </authorList>
    </citation>
    <scope>NUCLEOTIDE SEQUENCE [LARGE SCALE GENOMIC DNA]</scope>
    <source>
        <strain evidence="2">CSF55</strain>
    </source>
</reference>
<accession>A0A4P9YQ04</accession>
<evidence type="ECO:0000313" key="1">
    <source>
        <dbReference type="EMBL" id="RKP21131.1"/>
    </source>
</evidence>
<dbReference type="EMBL" id="ML004984">
    <property type="protein sequence ID" value="RKP21131.1"/>
    <property type="molecule type" value="Genomic_DNA"/>
</dbReference>
<dbReference type="AlphaFoldDB" id="A0A4P9YQ04"/>
<name>A0A4P9YQ04_ROZAC</name>
<protein>
    <submittedName>
        <fullName evidence="1">Uncharacterized protein</fullName>
    </submittedName>
</protein>
<proteinExistence type="predicted"/>
<organism evidence="1 2">
    <name type="scientific">Rozella allomycis (strain CSF55)</name>
    <dbReference type="NCBI Taxonomy" id="988480"/>
    <lineage>
        <taxon>Eukaryota</taxon>
        <taxon>Fungi</taxon>
        <taxon>Fungi incertae sedis</taxon>
        <taxon>Cryptomycota</taxon>
        <taxon>Cryptomycota incertae sedis</taxon>
        <taxon>Rozella</taxon>
    </lineage>
</organism>
<evidence type="ECO:0000313" key="2">
    <source>
        <dbReference type="Proteomes" id="UP000281549"/>
    </source>
</evidence>
<sequence length="143" mass="16456">MQTKNANRPVTKYINENILNATSLTIRRPHESLGSQGYAILKENQNSIEKTSFRQSDSKFLNNFLSKRAQAVHQDQSFSDKLNKVPNTYVSRNNECSDIVVLKSLKGCEPQCIHYDYDESKINEYKRIILSVVFSLSKMTLTF</sequence>
<gene>
    <name evidence="1" type="ORF">ROZALSC1DRAFT_20778</name>
</gene>